<dbReference type="Proteomes" id="UP000297535">
    <property type="component" value="Unassembled WGS sequence"/>
</dbReference>
<reference evidence="2 3" key="1">
    <citation type="submission" date="2019-04" db="EMBL/GenBank/DDBJ databases">
        <authorList>
            <person name="Feng G."/>
            <person name="Zhu H."/>
        </authorList>
    </citation>
    <scope>NUCLEOTIDE SEQUENCE [LARGE SCALE GENOMIC DNA]</scope>
    <source>
        <strain evidence="2 3">6HR-1</strain>
    </source>
</reference>
<dbReference type="RefSeq" id="WP_135419304.1">
    <property type="nucleotide sequence ID" value="NZ_SRLB01000041.1"/>
</dbReference>
<evidence type="ECO:0000313" key="2">
    <source>
        <dbReference type="EMBL" id="TGD94669.1"/>
    </source>
</evidence>
<evidence type="ECO:0000256" key="1">
    <source>
        <dbReference type="SAM" id="MobiDB-lite"/>
    </source>
</evidence>
<dbReference type="AlphaFoldDB" id="A0A4Z0NEL5"/>
<organism evidence="2 3">
    <name type="scientific">Methylobacterium nonmethylotrophicum</name>
    <dbReference type="NCBI Taxonomy" id="1141884"/>
    <lineage>
        <taxon>Bacteria</taxon>
        <taxon>Pseudomonadati</taxon>
        <taxon>Pseudomonadota</taxon>
        <taxon>Alphaproteobacteria</taxon>
        <taxon>Hyphomicrobiales</taxon>
        <taxon>Methylobacteriaceae</taxon>
        <taxon>Methylobacterium</taxon>
    </lineage>
</organism>
<protein>
    <submittedName>
        <fullName evidence="2">Uncharacterized protein</fullName>
    </submittedName>
</protein>
<feature type="region of interest" description="Disordered" evidence="1">
    <location>
        <begin position="1"/>
        <end position="27"/>
    </location>
</feature>
<keyword evidence="3" id="KW-1185">Reference proteome</keyword>
<dbReference type="OrthoDB" id="7998969at2"/>
<sequence length="69" mass="7619">MIDFREYEAPSPQPFPPPERSQRDTQVEPDIDRLVSLLAGITAVRPVDDVISAALARRHLVVSARPLAA</sequence>
<gene>
    <name evidence="2" type="ORF">EU555_31595</name>
</gene>
<accession>A0A4Z0NEL5</accession>
<proteinExistence type="predicted"/>
<dbReference type="EMBL" id="SRLB01000041">
    <property type="protein sequence ID" value="TGD94669.1"/>
    <property type="molecule type" value="Genomic_DNA"/>
</dbReference>
<name>A0A4Z0NEL5_9HYPH</name>
<comment type="caution">
    <text evidence="2">The sequence shown here is derived from an EMBL/GenBank/DDBJ whole genome shotgun (WGS) entry which is preliminary data.</text>
</comment>
<evidence type="ECO:0000313" key="3">
    <source>
        <dbReference type="Proteomes" id="UP000297535"/>
    </source>
</evidence>